<sequence>MFFLRCLLAALVSHTALALTPVGHTPSGKPIYVAPSGSRVKPVGRNMEVFAPNGSLIHTFVNVIPPTVTKGSHALAPRQTLSLAQATTPLTDPTNILESLNTSYTVPSAPTNFESQVIYLSANVVASDDNGVPFGMLRAVLQYGATSFWGGPYWTINTELEFLPDGGTLSISDPNFNNTVAVGTAISTSLVHMDEGDDIFWYAAGFDTAPEAPRLEVGWSTPVSVAVGLEEEGVTQRSSYPAESFTFSQTSLTLTNGAPKISWDLSSDPSTGAYITADVDGSENAELSVHFGN</sequence>
<evidence type="ECO:0000256" key="1">
    <source>
        <dbReference type="SAM" id="SignalP"/>
    </source>
</evidence>
<feature type="chain" id="PRO_5043564332" evidence="1">
    <location>
        <begin position="19"/>
        <end position="293"/>
    </location>
</feature>
<dbReference type="EMBL" id="JAWWNJ010000121">
    <property type="protein sequence ID" value="KAK6988701.1"/>
    <property type="molecule type" value="Genomic_DNA"/>
</dbReference>
<gene>
    <name evidence="2" type="ORF">R3P38DRAFT_2660616</name>
</gene>
<feature type="signal peptide" evidence="1">
    <location>
        <begin position="1"/>
        <end position="18"/>
    </location>
</feature>
<protein>
    <submittedName>
        <fullName evidence="2">Uncharacterized protein</fullName>
    </submittedName>
</protein>
<evidence type="ECO:0000313" key="2">
    <source>
        <dbReference type="EMBL" id="KAK6988701.1"/>
    </source>
</evidence>
<keyword evidence="1" id="KW-0732">Signal</keyword>
<organism evidence="2 3">
    <name type="scientific">Favolaschia claudopus</name>
    <dbReference type="NCBI Taxonomy" id="2862362"/>
    <lineage>
        <taxon>Eukaryota</taxon>
        <taxon>Fungi</taxon>
        <taxon>Dikarya</taxon>
        <taxon>Basidiomycota</taxon>
        <taxon>Agaricomycotina</taxon>
        <taxon>Agaricomycetes</taxon>
        <taxon>Agaricomycetidae</taxon>
        <taxon>Agaricales</taxon>
        <taxon>Marasmiineae</taxon>
        <taxon>Mycenaceae</taxon>
        <taxon>Favolaschia</taxon>
    </lineage>
</organism>
<comment type="caution">
    <text evidence="2">The sequence shown here is derived from an EMBL/GenBank/DDBJ whole genome shotgun (WGS) entry which is preliminary data.</text>
</comment>
<name>A0AAV9ZRJ1_9AGAR</name>
<evidence type="ECO:0000313" key="3">
    <source>
        <dbReference type="Proteomes" id="UP001362999"/>
    </source>
</evidence>
<reference evidence="2 3" key="1">
    <citation type="journal article" date="2024" name="J Genomics">
        <title>Draft genome sequencing and assembly of Favolaschia claudopus CIRM-BRFM 2984 isolated from oak limbs.</title>
        <authorList>
            <person name="Navarro D."/>
            <person name="Drula E."/>
            <person name="Chaduli D."/>
            <person name="Cazenave R."/>
            <person name="Ahrendt S."/>
            <person name="Wang J."/>
            <person name="Lipzen A."/>
            <person name="Daum C."/>
            <person name="Barry K."/>
            <person name="Grigoriev I.V."/>
            <person name="Favel A."/>
            <person name="Rosso M.N."/>
            <person name="Martin F."/>
        </authorList>
    </citation>
    <scope>NUCLEOTIDE SEQUENCE [LARGE SCALE GENOMIC DNA]</scope>
    <source>
        <strain evidence="2 3">CIRM-BRFM 2984</strain>
    </source>
</reference>
<proteinExistence type="predicted"/>
<dbReference type="Proteomes" id="UP001362999">
    <property type="component" value="Unassembled WGS sequence"/>
</dbReference>
<keyword evidence="3" id="KW-1185">Reference proteome</keyword>
<accession>A0AAV9ZRJ1</accession>
<dbReference type="AlphaFoldDB" id="A0AAV9ZRJ1"/>